<gene>
    <name evidence="1" type="ORF">J5N97_008077</name>
</gene>
<protein>
    <recommendedName>
        <fullName evidence="3">DDE Tnp4 domain-containing protein</fullName>
    </recommendedName>
</protein>
<evidence type="ECO:0000313" key="1">
    <source>
        <dbReference type="EMBL" id="KAJ0989721.1"/>
    </source>
</evidence>
<comment type="caution">
    <text evidence="1">The sequence shown here is derived from an EMBL/GenBank/DDBJ whole genome shotgun (WGS) entry which is preliminary data.</text>
</comment>
<sequence>MPYFKDCIGALDGTHIQASVPNDIVARFRTGWEGSAHDALVLRNALEREDGLVVPEGKYYLVDAGYSTQPGKTLWDETCLSSMFVYKFMD</sequence>
<dbReference type="PANTHER" id="PTHR22930">
    <property type="match status" value="1"/>
</dbReference>
<name>A0A9D5DD65_9LILI</name>
<dbReference type="Proteomes" id="UP001085076">
    <property type="component" value="Miscellaneous, Linkage group lg01"/>
</dbReference>
<accession>A0A9D5DD65</accession>
<evidence type="ECO:0008006" key="3">
    <source>
        <dbReference type="Google" id="ProtNLM"/>
    </source>
</evidence>
<reference evidence="1" key="1">
    <citation type="submission" date="2021-03" db="EMBL/GenBank/DDBJ databases">
        <authorList>
            <person name="Li Z."/>
            <person name="Yang C."/>
        </authorList>
    </citation>
    <scope>NUCLEOTIDE SEQUENCE</scope>
    <source>
        <strain evidence="1">Dzin_1.0</strain>
        <tissue evidence="1">Leaf</tissue>
    </source>
</reference>
<dbReference type="PANTHER" id="PTHR22930:SF259">
    <property type="entry name" value="OS08G0106900 PROTEIN"/>
    <property type="match status" value="1"/>
</dbReference>
<dbReference type="EMBL" id="JAGGNH010000001">
    <property type="protein sequence ID" value="KAJ0989721.1"/>
    <property type="molecule type" value="Genomic_DNA"/>
</dbReference>
<keyword evidence="2" id="KW-1185">Reference proteome</keyword>
<proteinExistence type="predicted"/>
<dbReference type="AlphaFoldDB" id="A0A9D5DD65"/>
<dbReference type="InterPro" id="IPR045249">
    <property type="entry name" value="HARBI1-like"/>
</dbReference>
<reference evidence="1" key="2">
    <citation type="journal article" date="2022" name="Hortic Res">
        <title>The genome of Dioscorea zingiberensis sheds light on the biosynthesis, origin and evolution of the medicinally important diosgenin saponins.</title>
        <authorList>
            <person name="Li Y."/>
            <person name="Tan C."/>
            <person name="Li Z."/>
            <person name="Guo J."/>
            <person name="Li S."/>
            <person name="Chen X."/>
            <person name="Wang C."/>
            <person name="Dai X."/>
            <person name="Yang H."/>
            <person name="Song W."/>
            <person name="Hou L."/>
            <person name="Xu J."/>
            <person name="Tong Z."/>
            <person name="Xu A."/>
            <person name="Yuan X."/>
            <person name="Wang W."/>
            <person name="Yang Q."/>
            <person name="Chen L."/>
            <person name="Sun Z."/>
            <person name="Wang K."/>
            <person name="Pan B."/>
            <person name="Chen J."/>
            <person name="Bao Y."/>
            <person name="Liu F."/>
            <person name="Qi X."/>
            <person name="Gang D.R."/>
            <person name="Wen J."/>
            <person name="Li J."/>
        </authorList>
    </citation>
    <scope>NUCLEOTIDE SEQUENCE</scope>
    <source>
        <strain evidence="1">Dzin_1.0</strain>
    </source>
</reference>
<evidence type="ECO:0000313" key="2">
    <source>
        <dbReference type="Proteomes" id="UP001085076"/>
    </source>
</evidence>
<dbReference type="OrthoDB" id="682491at2759"/>
<organism evidence="1 2">
    <name type="scientific">Dioscorea zingiberensis</name>
    <dbReference type="NCBI Taxonomy" id="325984"/>
    <lineage>
        <taxon>Eukaryota</taxon>
        <taxon>Viridiplantae</taxon>
        <taxon>Streptophyta</taxon>
        <taxon>Embryophyta</taxon>
        <taxon>Tracheophyta</taxon>
        <taxon>Spermatophyta</taxon>
        <taxon>Magnoliopsida</taxon>
        <taxon>Liliopsida</taxon>
        <taxon>Dioscoreales</taxon>
        <taxon>Dioscoreaceae</taxon>
        <taxon>Dioscorea</taxon>
    </lineage>
</organism>